<proteinExistence type="predicted"/>
<dbReference type="Proteomes" id="UP000295783">
    <property type="component" value="Unassembled WGS sequence"/>
</dbReference>
<evidence type="ECO:0000313" key="1">
    <source>
        <dbReference type="EMBL" id="TDQ82222.1"/>
    </source>
</evidence>
<dbReference type="Pfam" id="PF06233">
    <property type="entry name" value="Usg"/>
    <property type="match status" value="1"/>
</dbReference>
<sequence>MERRALNLQLNDYRLVTAEILYHMPDHPGLLQSYIWQDYDLAPRLPVLHKFLDFWSRNLDGKLHSIKVAKTEIITPGRWRNAEALLSLH</sequence>
<dbReference type="InterPro" id="IPR009354">
    <property type="entry name" value="Usg"/>
</dbReference>
<evidence type="ECO:0000313" key="2">
    <source>
        <dbReference type="Proteomes" id="UP000295783"/>
    </source>
</evidence>
<dbReference type="OrthoDB" id="9811054at2"/>
<name>A0A4R6WML4_9PROT</name>
<protein>
    <submittedName>
        <fullName evidence="1">Uncharacterized protein Usg</fullName>
    </submittedName>
</protein>
<accession>A0A4R6WML4</accession>
<keyword evidence="2" id="KW-1185">Reference proteome</keyword>
<organism evidence="1 2">
    <name type="scientific">Dongia mobilis</name>
    <dbReference type="NCBI Taxonomy" id="578943"/>
    <lineage>
        <taxon>Bacteria</taxon>
        <taxon>Pseudomonadati</taxon>
        <taxon>Pseudomonadota</taxon>
        <taxon>Alphaproteobacteria</taxon>
        <taxon>Rhodospirillales</taxon>
        <taxon>Dongiaceae</taxon>
        <taxon>Dongia</taxon>
    </lineage>
</organism>
<reference evidence="1 2" key="1">
    <citation type="submission" date="2019-03" db="EMBL/GenBank/DDBJ databases">
        <title>Genomic Encyclopedia of Type Strains, Phase III (KMG-III): the genomes of soil and plant-associated and newly described type strains.</title>
        <authorList>
            <person name="Whitman W."/>
        </authorList>
    </citation>
    <scope>NUCLEOTIDE SEQUENCE [LARGE SCALE GENOMIC DNA]</scope>
    <source>
        <strain evidence="1 2">CGMCC 1.7660</strain>
    </source>
</reference>
<dbReference type="RefSeq" id="WP_133613516.1">
    <property type="nucleotide sequence ID" value="NZ_SNYW01000008.1"/>
</dbReference>
<dbReference type="EMBL" id="SNYW01000008">
    <property type="protein sequence ID" value="TDQ82222.1"/>
    <property type="molecule type" value="Genomic_DNA"/>
</dbReference>
<dbReference type="AlphaFoldDB" id="A0A4R6WML4"/>
<comment type="caution">
    <text evidence="1">The sequence shown here is derived from an EMBL/GenBank/DDBJ whole genome shotgun (WGS) entry which is preliminary data.</text>
</comment>
<gene>
    <name evidence="1" type="ORF">A8950_2044</name>
</gene>